<dbReference type="EMBL" id="SLXQ01000008">
    <property type="protein sequence ID" value="TCP50092.1"/>
    <property type="molecule type" value="Genomic_DNA"/>
</dbReference>
<evidence type="ECO:0000256" key="1">
    <source>
        <dbReference type="SAM" id="MobiDB-lite"/>
    </source>
</evidence>
<comment type="caution">
    <text evidence="3">The sequence shown here is derived from an EMBL/GenBank/DDBJ whole genome shotgun (WGS) entry which is preliminary data.</text>
</comment>
<dbReference type="Proteomes" id="UP000294911">
    <property type="component" value="Unassembled WGS sequence"/>
</dbReference>
<evidence type="ECO:0000313" key="4">
    <source>
        <dbReference type="Proteomes" id="UP000294911"/>
    </source>
</evidence>
<proteinExistence type="predicted"/>
<protein>
    <submittedName>
        <fullName evidence="3">Uncharacterized protein</fullName>
    </submittedName>
</protein>
<accession>A0A4R2QKV9</accession>
<keyword evidence="4" id="KW-1185">Reference proteome</keyword>
<feature type="region of interest" description="Disordered" evidence="1">
    <location>
        <begin position="118"/>
        <end position="141"/>
    </location>
</feature>
<dbReference type="AlphaFoldDB" id="A0A4R2QKV9"/>
<gene>
    <name evidence="3" type="ORF">EV191_108181</name>
</gene>
<keyword evidence="2" id="KW-0732">Signal</keyword>
<dbReference type="OrthoDB" id="1089471at2"/>
<sequence length="453" mass="50558">MRRRWILGTLSMVLLAAFAPVGSADEGTPAERDARWQLAYAEDFSADPDVDGQPWVRDPMGPDSPWAVDAFDDDGRAFKEMSDPAFSKQLKSLDVYRKQVSFGDSDWLTAEVAAVDKNKDGRPDSEPGLSTVSLPDGTRGGLISQPSWDAGVLVRPSKPLPAEYRVEMTLRGIDFGGKRDGSFEYDGKFNGYTPEGCKTSYPWTFEGALPDTERCDYPDVTNFNGFYYLTILDHANPAPHGNPGIHYRRKIIMDGYYTATENNYATCNPKTGEIYPTPESNANGVNAIFAMGDKFRNNNISNEYYFKTACGEFDGTKPFDPGGNYGGILTSAELQPELLPDASYTFAVERDKSGYTIEMSGPFRYVGETTLRFRHEFVEDGRPIWHYNQRPEEYDGRFNQQLTHTGPTGTHTTRDTWPEGSAYPDTFIIGDPHLNFYEGSAVVGDIRLYVPTT</sequence>
<dbReference type="RefSeq" id="WP_132878396.1">
    <property type="nucleotide sequence ID" value="NZ_SLXQ01000008.1"/>
</dbReference>
<feature type="signal peptide" evidence="2">
    <location>
        <begin position="1"/>
        <end position="24"/>
    </location>
</feature>
<evidence type="ECO:0000313" key="3">
    <source>
        <dbReference type="EMBL" id="TCP50092.1"/>
    </source>
</evidence>
<evidence type="ECO:0000256" key="2">
    <source>
        <dbReference type="SAM" id="SignalP"/>
    </source>
</evidence>
<name>A0A4R2QKV9_9PSEU</name>
<feature type="chain" id="PRO_5020446764" evidence="2">
    <location>
        <begin position="25"/>
        <end position="453"/>
    </location>
</feature>
<organism evidence="3 4">
    <name type="scientific">Tamaricihabitans halophyticus</name>
    <dbReference type="NCBI Taxonomy" id="1262583"/>
    <lineage>
        <taxon>Bacteria</taxon>
        <taxon>Bacillati</taxon>
        <taxon>Actinomycetota</taxon>
        <taxon>Actinomycetes</taxon>
        <taxon>Pseudonocardiales</taxon>
        <taxon>Pseudonocardiaceae</taxon>
        <taxon>Tamaricihabitans</taxon>
    </lineage>
</organism>
<reference evidence="3 4" key="1">
    <citation type="submission" date="2019-03" db="EMBL/GenBank/DDBJ databases">
        <title>Genomic Encyclopedia of Type Strains, Phase IV (KMG-IV): sequencing the most valuable type-strain genomes for metagenomic binning, comparative biology and taxonomic classification.</title>
        <authorList>
            <person name="Goeker M."/>
        </authorList>
    </citation>
    <scope>NUCLEOTIDE SEQUENCE [LARGE SCALE GENOMIC DNA]</scope>
    <source>
        <strain evidence="3 4">DSM 45765</strain>
    </source>
</reference>